<evidence type="ECO:0000313" key="4">
    <source>
        <dbReference type="EMBL" id="KAK2174269.1"/>
    </source>
</evidence>
<evidence type="ECO:0000259" key="2">
    <source>
        <dbReference type="Pfam" id="PF14465"/>
    </source>
</evidence>
<feature type="compositionally biased region" description="Low complexity" evidence="1">
    <location>
        <begin position="526"/>
        <end position="540"/>
    </location>
</feature>
<feature type="domain" description="Nuclear factor related to kappa-B-binding protein winged helix-like" evidence="2">
    <location>
        <begin position="163"/>
        <end position="268"/>
    </location>
</feature>
<dbReference type="InterPro" id="IPR025220">
    <property type="entry name" value="NFRKB_WH_1"/>
</dbReference>
<protein>
    <recommendedName>
        <fullName evidence="6">Nuclear factor related to kappaB binding protein</fullName>
    </recommendedName>
</protein>
<dbReference type="Pfam" id="PF14465">
    <property type="entry name" value="WHD_1st_NFRKB"/>
    <property type="match status" value="1"/>
</dbReference>
<organism evidence="4 5">
    <name type="scientific">Ridgeia piscesae</name>
    <name type="common">Tubeworm</name>
    <dbReference type="NCBI Taxonomy" id="27915"/>
    <lineage>
        <taxon>Eukaryota</taxon>
        <taxon>Metazoa</taxon>
        <taxon>Spiralia</taxon>
        <taxon>Lophotrochozoa</taxon>
        <taxon>Annelida</taxon>
        <taxon>Polychaeta</taxon>
        <taxon>Sedentaria</taxon>
        <taxon>Canalipalpata</taxon>
        <taxon>Sabellida</taxon>
        <taxon>Siboglinidae</taxon>
        <taxon>Ridgeia</taxon>
    </lineage>
</organism>
<dbReference type="Pfam" id="PF25793">
    <property type="entry name" value="WHD_2nd_NFRKB"/>
    <property type="match status" value="1"/>
</dbReference>
<dbReference type="PANTHER" id="PTHR13052">
    <property type="entry name" value="NFRKB-RELATED"/>
    <property type="match status" value="1"/>
</dbReference>
<keyword evidence="5" id="KW-1185">Reference proteome</keyword>
<evidence type="ECO:0008006" key="6">
    <source>
        <dbReference type="Google" id="ProtNLM"/>
    </source>
</evidence>
<feature type="compositionally biased region" description="Basic residues" evidence="1">
    <location>
        <begin position="123"/>
        <end position="139"/>
    </location>
</feature>
<dbReference type="AlphaFoldDB" id="A0AAD9KN95"/>
<dbReference type="EMBL" id="JAODUO010000815">
    <property type="protein sequence ID" value="KAK2174269.1"/>
    <property type="molecule type" value="Genomic_DNA"/>
</dbReference>
<dbReference type="GO" id="GO:0031011">
    <property type="term" value="C:Ino80 complex"/>
    <property type="evidence" value="ECO:0007669"/>
    <property type="project" value="InterPro"/>
</dbReference>
<evidence type="ECO:0000259" key="3">
    <source>
        <dbReference type="Pfam" id="PF25793"/>
    </source>
</evidence>
<feature type="region of interest" description="Disordered" evidence="1">
    <location>
        <begin position="1"/>
        <end position="46"/>
    </location>
</feature>
<dbReference type="Gene3D" id="1.10.10.2430">
    <property type="entry name" value="NFRKB winged helix-like domain"/>
    <property type="match status" value="1"/>
</dbReference>
<dbReference type="PANTHER" id="PTHR13052:SF3">
    <property type="entry name" value="NUCLEAR FACTOR RELATED TO KAPPA-B-BINDING PROTEIN"/>
    <property type="match status" value="1"/>
</dbReference>
<dbReference type="InterPro" id="IPR024867">
    <property type="entry name" value="NFRKB"/>
</dbReference>
<dbReference type="GO" id="GO:0002020">
    <property type="term" value="F:protease binding"/>
    <property type="evidence" value="ECO:0007669"/>
    <property type="project" value="TreeGrafter"/>
</dbReference>
<dbReference type="InterPro" id="IPR038106">
    <property type="entry name" value="NFRKB_winged_sf"/>
</dbReference>
<feature type="domain" description="Nuclear factor related to kappa-B-binding protein second winged helix" evidence="3">
    <location>
        <begin position="309"/>
        <end position="441"/>
    </location>
</feature>
<feature type="region of interest" description="Disordered" evidence="1">
    <location>
        <begin position="108"/>
        <end position="153"/>
    </location>
</feature>
<accession>A0AAD9KN95</accession>
<feature type="compositionally biased region" description="Acidic residues" evidence="1">
    <location>
        <begin position="7"/>
        <end position="20"/>
    </location>
</feature>
<dbReference type="Proteomes" id="UP001209878">
    <property type="component" value="Unassembled WGS sequence"/>
</dbReference>
<evidence type="ECO:0000313" key="5">
    <source>
        <dbReference type="Proteomes" id="UP001209878"/>
    </source>
</evidence>
<proteinExistence type="predicted"/>
<dbReference type="InterPro" id="IPR057748">
    <property type="entry name" value="NFRKB_WH_2"/>
</dbReference>
<feature type="region of interest" description="Disordered" evidence="1">
    <location>
        <begin position="518"/>
        <end position="549"/>
    </location>
</feature>
<reference evidence="4" key="1">
    <citation type="journal article" date="2023" name="Mol. Biol. Evol.">
        <title>Third-Generation Sequencing Reveals the Adaptive Role of the Epigenome in Three Deep-Sea Polychaetes.</title>
        <authorList>
            <person name="Perez M."/>
            <person name="Aroh O."/>
            <person name="Sun Y."/>
            <person name="Lan Y."/>
            <person name="Juniper S.K."/>
            <person name="Young C.R."/>
            <person name="Angers B."/>
            <person name="Qian P.Y."/>
        </authorList>
    </citation>
    <scope>NUCLEOTIDE SEQUENCE</scope>
    <source>
        <strain evidence="4">R07B-5</strain>
    </source>
</reference>
<sequence>IIKEVNEECGLEDTSSEEEDDRHTSSKGRKQLFKALSGQESPPEVPTVPLVLATFASKPLMMNGDSGAEDFAEMIQKHRKRRADSEDHPDLDTKNLTLDDIILRTHPGKKSLKATGTMTHHGPPGKKKPKEASEKKRRVKIEGETTQGADDDKPQTYKTAVNFFCLLRDFICDRPESRITTAKLEERVREWQEAPPAGLFNDWYWFREQPQWSELVQSALKFLSGNVLGLSLDNFVPLLDYKERAQQWKWIGQGRDGDTELSMLCQHWLENKDDITLDPTADGATSKILCPCFLKQYNVKADEAGCVVEQKRFTEPQKAFTYRMHNYESVVGPVKGVYSKGNAMNKAREHALLVSDRPAFVTILTLVRDAAARLPNGEGTRSDICELLKDSQFLAPGVTDAQVNTVVSGALDRLHYEKDPCVKYDVNRKLWIYLHRSRTEDEFEKIHQAQGAAAKARKALQKPKPSKKIKEAMALQQGTLGTSPSTPGGDVTFAHPTLSLPTCTTTLEGKDSVLNIELPSPGAIVSPSPKTTTTSPKGSPRAQSSPRGVMKTVVVSGVTPIQNVMKVGGQLSLGALKISMPQKIAQLQGTLLHGQPPSPKTTKLQQVPVAYVASGSPKPGQPQFMGQKPITTQFIQTPQVTGTNKGMSVSFVSQSPGGITSQKGILAPTILAGCESLTADSKPVAFSLIQSHDGTLRAAQQTPHGVPARTVVLTTATKTDRGGTQKIIATVKPPQQLSQGLTSASVAPSAVVSPDALSPAVALTSRMSGKPSIPVGGATSKMAVARFVQQLGSQQQVISMATRGIGGAQKQVVRIEGSRATVQGNTKVKIQGGSMIHTVSEAPSAGDKLQIQRTVSVERRDSLPEGTFKSEIPGTQAVNKPQVATPSGKPATLIITKPSTPPVVMTSTSVVQLLQSNPAGGRSAVLGGKPIIIGGKPAIFSSGMPMQIGGKPVQVGNKPVHIGGKPVQFAGTPVQIVGKPFQLIGKPR</sequence>
<gene>
    <name evidence="4" type="ORF">NP493_815g02029</name>
</gene>
<evidence type="ECO:0000256" key="1">
    <source>
        <dbReference type="SAM" id="MobiDB-lite"/>
    </source>
</evidence>
<comment type="caution">
    <text evidence="4">The sequence shown here is derived from an EMBL/GenBank/DDBJ whole genome shotgun (WGS) entry which is preliminary data.</text>
</comment>
<feature type="non-terminal residue" evidence="4">
    <location>
        <position position="988"/>
    </location>
</feature>
<name>A0AAD9KN95_RIDPI</name>